<accession>A0A1V1P7Y2</accession>
<proteinExistence type="predicted"/>
<name>A0A1V1P7Y2_9BACT</name>
<dbReference type="EMBL" id="ATBP01000354">
    <property type="protein sequence ID" value="ETR70883.1"/>
    <property type="molecule type" value="Genomic_DNA"/>
</dbReference>
<evidence type="ECO:0000313" key="2">
    <source>
        <dbReference type="Proteomes" id="UP000189670"/>
    </source>
</evidence>
<sequence>MDNPRLCNKINRKLVYVVSKKLKGNSAMDITNEKMAIFWCDLLRPIIFDQIEPEAVNKYLKEIAQNEVVFPDGQKKNHLFQRFVEN</sequence>
<comment type="caution">
    <text evidence="1">The sequence shown here is derived from an EMBL/GenBank/DDBJ whole genome shotgun (WGS) entry which is preliminary data.</text>
</comment>
<gene>
    <name evidence="1" type="ORF">OMM_08491</name>
</gene>
<protein>
    <submittedName>
        <fullName evidence="1">Uncharacterized protein</fullName>
    </submittedName>
</protein>
<dbReference type="Proteomes" id="UP000189670">
    <property type="component" value="Unassembled WGS sequence"/>
</dbReference>
<organism evidence="1 2">
    <name type="scientific">Candidatus Magnetoglobus multicellularis str. Araruama</name>
    <dbReference type="NCBI Taxonomy" id="890399"/>
    <lineage>
        <taxon>Bacteria</taxon>
        <taxon>Pseudomonadati</taxon>
        <taxon>Thermodesulfobacteriota</taxon>
        <taxon>Desulfobacteria</taxon>
        <taxon>Desulfobacterales</taxon>
        <taxon>Desulfobacteraceae</taxon>
        <taxon>Candidatus Magnetoglobus</taxon>
    </lineage>
</organism>
<evidence type="ECO:0000313" key="1">
    <source>
        <dbReference type="EMBL" id="ETR70883.1"/>
    </source>
</evidence>
<dbReference type="AlphaFoldDB" id="A0A1V1P7Y2"/>
<reference evidence="2" key="1">
    <citation type="submission" date="2012-11" db="EMBL/GenBank/DDBJ databases">
        <authorList>
            <person name="Lucero-Rivera Y.E."/>
            <person name="Tovar-Ramirez D."/>
        </authorList>
    </citation>
    <scope>NUCLEOTIDE SEQUENCE [LARGE SCALE GENOMIC DNA]</scope>
    <source>
        <strain evidence="2">Araruama</strain>
    </source>
</reference>